<name>A0AAV0BMR5_PHAPC</name>
<dbReference type="AlphaFoldDB" id="A0AAV0BMR5"/>
<comment type="caution">
    <text evidence="2">The sequence shown here is derived from an EMBL/GenBank/DDBJ whole genome shotgun (WGS) entry which is preliminary data.</text>
</comment>
<protein>
    <submittedName>
        <fullName evidence="2">Expressed protein</fullName>
    </submittedName>
</protein>
<evidence type="ECO:0000313" key="3">
    <source>
        <dbReference type="Proteomes" id="UP001153365"/>
    </source>
</evidence>
<sequence>MANPGCQSIKSLYSIDIQPSPRFSTTSLSSVRPLVQRRLTSDGIISPQGTLNNHHRLYGPRKQPHSESLKFSGQPPSYQEAMASLLSSSPSYRTLAPQPVYSPFYNFPNVSSQLRHPRPLPELPYQRLNPCTIENNILDSEHRVSRPKLERNSSSWIRRLSSITDSVINQQPKNKLRKPRPSSDIERHLGSIQKVHAQAIKHSPLPETTTRPPLSTRNRYKSQRSRSSSSGSQNFLRQQLGPSHERLALERRNQRLVQLELIQANLNPQPCLIDKKQLL</sequence>
<proteinExistence type="predicted"/>
<keyword evidence="3" id="KW-1185">Reference proteome</keyword>
<feature type="region of interest" description="Disordered" evidence="1">
    <location>
        <begin position="197"/>
        <end position="242"/>
    </location>
</feature>
<reference evidence="2" key="1">
    <citation type="submission" date="2022-06" db="EMBL/GenBank/DDBJ databases">
        <authorList>
            <consortium name="SYNGENTA / RWTH Aachen University"/>
        </authorList>
    </citation>
    <scope>NUCLEOTIDE SEQUENCE</scope>
</reference>
<gene>
    <name evidence="2" type="ORF">PPACK8108_LOCUS22800</name>
</gene>
<feature type="compositionally biased region" description="Basic residues" evidence="1">
    <location>
        <begin position="53"/>
        <end position="63"/>
    </location>
</feature>
<dbReference type="Proteomes" id="UP001153365">
    <property type="component" value="Unassembled WGS sequence"/>
</dbReference>
<feature type="region of interest" description="Disordered" evidence="1">
    <location>
        <begin position="48"/>
        <end position="74"/>
    </location>
</feature>
<dbReference type="EMBL" id="CALTRL010005923">
    <property type="protein sequence ID" value="CAH7687933.1"/>
    <property type="molecule type" value="Genomic_DNA"/>
</dbReference>
<organism evidence="2 3">
    <name type="scientific">Phakopsora pachyrhizi</name>
    <name type="common">Asian soybean rust disease fungus</name>
    <dbReference type="NCBI Taxonomy" id="170000"/>
    <lineage>
        <taxon>Eukaryota</taxon>
        <taxon>Fungi</taxon>
        <taxon>Dikarya</taxon>
        <taxon>Basidiomycota</taxon>
        <taxon>Pucciniomycotina</taxon>
        <taxon>Pucciniomycetes</taxon>
        <taxon>Pucciniales</taxon>
        <taxon>Phakopsoraceae</taxon>
        <taxon>Phakopsora</taxon>
    </lineage>
</organism>
<feature type="compositionally biased region" description="Polar residues" evidence="1">
    <location>
        <begin position="206"/>
        <end position="217"/>
    </location>
</feature>
<evidence type="ECO:0000256" key="1">
    <source>
        <dbReference type="SAM" id="MobiDB-lite"/>
    </source>
</evidence>
<evidence type="ECO:0000313" key="2">
    <source>
        <dbReference type="EMBL" id="CAH7687933.1"/>
    </source>
</evidence>
<accession>A0AAV0BMR5</accession>